<proteinExistence type="inferred from homology"/>
<dbReference type="CDD" id="cd08071">
    <property type="entry name" value="MPN_DUF2466"/>
    <property type="match status" value="1"/>
</dbReference>
<dbReference type="GO" id="GO:0046872">
    <property type="term" value="F:metal ion binding"/>
    <property type="evidence" value="ECO:0007669"/>
    <property type="project" value="UniProtKB-KW"/>
</dbReference>
<dbReference type="Pfam" id="PF20582">
    <property type="entry name" value="UPF0758_N"/>
    <property type="match status" value="1"/>
</dbReference>
<dbReference type="InterPro" id="IPR001405">
    <property type="entry name" value="UPF0758"/>
</dbReference>
<dbReference type="Gene3D" id="3.40.140.10">
    <property type="entry name" value="Cytidine Deaminase, domain 2"/>
    <property type="match status" value="1"/>
</dbReference>
<evidence type="ECO:0000313" key="10">
    <source>
        <dbReference type="Proteomes" id="UP000009223"/>
    </source>
</evidence>
<evidence type="ECO:0000256" key="4">
    <source>
        <dbReference type="ARBA" id="ARBA00022833"/>
    </source>
</evidence>
<keyword evidence="2" id="KW-0479">Metal-binding</keyword>
<dbReference type="InterPro" id="IPR010994">
    <property type="entry name" value="RuvA_2-like"/>
</dbReference>
<evidence type="ECO:0000256" key="2">
    <source>
        <dbReference type="ARBA" id="ARBA00022723"/>
    </source>
</evidence>
<organism evidence="9 10">
    <name type="scientific">Treponema primitia (strain ATCC BAA-887 / DSM 12427 / ZAS-2)</name>
    <dbReference type="NCBI Taxonomy" id="545694"/>
    <lineage>
        <taxon>Bacteria</taxon>
        <taxon>Pseudomonadati</taxon>
        <taxon>Spirochaetota</taxon>
        <taxon>Spirochaetia</taxon>
        <taxon>Spirochaetales</taxon>
        <taxon>Treponemataceae</taxon>
        <taxon>Treponema</taxon>
    </lineage>
</organism>
<evidence type="ECO:0000259" key="8">
    <source>
        <dbReference type="PROSITE" id="PS50249"/>
    </source>
</evidence>
<dbReference type="NCBIfam" id="TIGR00608">
    <property type="entry name" value="radc"/>
    <property type="match status" value="1"/>
</dbReference>
<evidence type="ECO:0000256" key="7">
    <source>
        <dbReference type="SAM" id="MobiDB-lite"/>
    </source>
</evidence>
<dbReference type="SUPFAM" id="SSF47781">
    <property type="entry name" value="RuvA domain 2-like"/>
    <property type="match status" value="1"/>
</dbReference>
<dbReference type="STRING" id="545694.TREPR_3367"/>
<dbReference type="InterPro" id="IPR020891">
    <property type="entry name" value="UPF0758_CS"/>
</dbReference>
<dbReference type="KEGG" id="tpi:TREPR_3367"/>
<comment type="similarity">
    <text evidence="6">Belongs to the UPF0758 family.</text>
</comment>
<gene>
    <name evidence="9" type="ordered locus">TREPR_3367</name>
</gene>
<evidence type="ECO:0000256" key="5">
    <source>
        <dbReference type="ARBA" id="ARBA00023049"/>
    </source>
</evidence>
<name>F5YK51_TREPZ</name>
<evidence type="ECO:0000256" key="6">
    <source>
        <dbReference type="RuleBase" id="RU003797"/>
    </source>
</evidence>
<keyword evidence="5" id="KW-0482">Metalloprotease</keyword>
<dbReference type="Pfam" id="PF04002">
    <property type="entry name" value="RadC"/>
    <property type="match status" value="1"/>
</dbReference>
<dbReference type="InterPro" id="IPR025657">
    <property type="entry name" value="RadC_JAB"/>
</dbReference>
<accession>F5YK51</accession>
<dbReference type="NCBIfam" id="NF000642">
    <property type="entry name" value="PRK00024.1"/>
    <property type="match status" value="1"/>
</dbReference>
<dbReference type="GO" id="GO:0006508">
    <property type="term" value="P:proteolysis"/>
    <property type="evidence" value="ECO:0007669"/>
    <property type="project" value="UniProtKB-KW"/>
</dbReference>
<dbReference type="HOGENOM" id="CLU_073529_0_2_12"/>
<dbReference type="Proteomes" id="UP000009223">
    <property type="component" value="Chromosome"/>
</dbReference>
<dbReference type="PROSITE" id="PS50249">
    <property type="entry name" value="MPN"/>
    <property type="match status" value="1"/>
</dbReference>
<reference evidence="10" key="1">
    <citation type="submission" date="2009-12" db="EMBL/GenBank/DDBJ databases">
        <title>Complete sequence of Treponema primitia strain ZAS-2.</title>
        <authorList>
            <person name="Tetu S.G."/>
            <person name="Matson E."/>
            <person name="Ren Q."/>
            <person name="Seshadri R."/>
            <person name="Elbourne L."/>
            <person name="Hassan K.A."/>
            <person name="Durkin A."/>
            <person name="Radune D."/>
            <person name="Mohamoud Y."/>
            <person name="Shay R."/>
            <person name="Jin S."/>
            <person name="Zhang X."/>
            <person name="Lucey K."/>
            <person name="Ballor N.R."/>
            <person name="Ottesen E."/>
            <person name="Rosenthal R."/>
            <person name="Allen A."/>
            <person name="Leadbetter J.R."/>
            <person name="Paulsen I.T."/>
        </authorList>
    </citation>
    <scope>NUCLEOTIDE SEQUENCE [LARGE SCALE GENOMIC DNA]</scope>
    <source>
        <strain evidence="10">ATCC BAA-887 / DSM 12427 / ZAS-2</strain>
    </source>
</reference>
<feature type="region of interest" description="Disordered" evidence="7">
    <location>
        <begin position="1"/>
        <end position="29"/>
    </location>
</feature>
<dbReference type="EMBL" id="CP001843">
    <property type="protein sequence ID" value="AEF85542.1"/>
    <property type="molecule type" value="Genomic_DNA"/>
</dbReference>
<dbReference type="InterPro" id="IPR037518">
    <property type="entry name" value="MPN"/>
</dbReference>
<dbReference type="AlphaFoldDB" id="F5YK51"/>
<dbReference type="PROSITE" id="PS01302">
    <property type="entry name" value="UPF0758"/>
    <property type="match status" value="1"/>
</dbReference>
<dbReference type="eggNOG" id="COG2003">
    <property type="taxonomic scope" value="Bacteria"/>
</dbReference>
<protein>
    <submittedName>
        <fullName evidence="9">DNA repair protein RadC</fullName>
    </submittedName>
</protein>
<evidence type="ECO:0000256" key="1">
    <source>
        <dbReference type="ARBA" id="ARBA00022670"/>
    </source>
</evidence>
<dbReference type="PANTHER" id="PTHR30471:SF3">
    <property type="entry name" value="UPF0758 PROTEIN YEES-RELATED"/>
    <property type="match status" value="1"/>
</dbReference>
<dbReference type="GO" id="GO:0008237">
    <property type="term" value="F:metallopeptidase activity"/>
    <property type="evidence" value="ECO:0007669"/>
    <property type="project" value="UniProtKB-KW"/>
</dbReference>
<evidence type="ECO:0000256" key="3">
    <source>
        <dbReference type="ARBA" id="ARBA00022801"/>
    </source>
</evidence>
<dbReference type="PANTHER" id="PTHR30471">
    <property type="entry name" value="DNA REPAIR PROTEIN RADC"/>
    <property type="match status" value="1"/>
</dbReference>
<evidence type="ECO:0000313" key="9">
    <source>
        <dbReference type="EMBL" id="AEF85542.1"/>
    </source>
</evidence>
<dbReference type="RefSeq" id="WP_015706912.1">
    <property type="nucleotide sequence ID" value="NC_015578.1"/>
</dbReference>
<sequence>MDHSIYPYTIPTADELPAPIPKGGEKLPLAEDPGYRGFQKLSPRLLPQDMRPRERLIAQGPGALEDQELLAILLNTGIQGKNVSILARELLERLDQDKGIPSIKELCQLTGLGETKASAIAAMLEFGRRRWGPSGTRIKHPSDIFNTVRHYADRRQERFICLSLNGAHELLAVRIVTLGLVNRTIVHPREVFADPILDRASAIGVAHNHPSGQLKPSIEDGEITAQLVNAAKILGLRFLDHVIFTATGYFSYREEGLLKG</sequence>
<keyword evidence="3" id="KW-0378">Hydrolase</keyword>
<feature type="domain" description="MPN" evidence="8">
    <location>
        <begin position="137"/>
        <end position="258"/>
    </location>
</feature>
<keyword evidence="1" id="KW-0645">Protease</keyword>
<keyword evidence="4" id="KW-0862">Zinc</keyword>
<reference evidence="9 10" key="2">
    <citation type="journal article" date="2011" name="ISME J.">
        <title>RNA-seq reveals cooperative metabolic interactions between two termite-gut spirochete species in co-culture.</title>
        <authorList>
            <person name="Rosenthal A.Z."/>
            <person name="Matson E.G."/>
            <person name="Eldar A."/>
            <person name="Leadbetter J.R."/>
        </authorList>
    </citation>
    <scope>NUCLEOTIDE SEQUENCE [LARGE SCALE GENOMIC DNA]</scope>
    <source>
        <strain evidence="10">ATCC BAA-887 / DSM 12427 / ZAS-2</strain>
    </source>
</reference>
<dbReference type="InterPro" id="IPR046778">
    <property type="entry name" value="UPF0758_N"/>
</dbReference>
<keyword evidence="10" id="KW-1185">Reference proteome</keyword>